<proteinExistence type="predicted"/>
<dbReference type="Proteomes" id="UP001283341">
    <property type="component" value="Unassembled WGS sequence"/>
</dbReference>
<sequence>MLGAAERRLLQRALSLSLQAQSSSLQMVTILSTLSSCFLACNATTFTRGKWEGGAFQLIVPPFGKKRHAPNLAGGRTPTHADRRKPLWLKWPDSISSSMISPQKVAKAHRSLSLVEELSVVKVEDDRSVSPGRDRCGHAGIRVQFR</sequence>
<reference evidence="1" key="2">
    <citation type="submission" date="2023-06" db="EMBL/GenBank/DDBJ databases">
        <authorList>
            <consortium name="Lawrence Berkeley National Laboratory"/>
            <person name="Haridas S."/>
            <person name="Hensen N."/>
            <person name="Bonometti L."/>
            <person name="Westerberg I."/>
            <person name="Brannstrom I.O."/>
            <person name="Guillou S."/>
            <person name="Cros-Aarteil S."/>
            <person name="Calhoun S."/>
            <person name="Kuo A."/>
            <person name="Mondo S."/>
            <person name="Pangilinan J."/>
            <person name="Riley R."/>
            <person name="Labutti K."/>
            <person name="Andreopoulos B."/>
            <person name="Lipzen A."/>
            <person name="Chen C."/>
            <person name="Yanf M."/>
            <person name="Daum C."/>
            <person name="Ng V."/>
            <person name="Clum A."/>
            <person name="Steindorff A."/>
            <person name="Ohm R."/>
            <person name="Martin F."/>
            <person name="Silar P."/>
            <person name="Natvig D."/>
            <person name="Lalanne C."/>
            <person name="Gautier V."/>
            <person name="Ament-Velasquez S.L."/>
            <person name="Kruys A."/>
            <person name="Hutchinson M.I."/>
            <person name="Powell A.J."/>
            <person name="Barry K."/>
            <person name="Miller A.N."/>
            <person name="Grigoriev I.V."/>
            <person name="Debuchy R."/>
            <person name="Gladieux P."/>
            <person name="Thoren M.H."/>
            <person name="Johannesson H."/>
        </authorList>
    </citation>
    <scope>NUCLEOTIDE SEQUENCE</scope>
    <source>
        <strain evidence="1">CBS 118394</strain>
    </source>
</reference>
<comment type="caution">
    <text evidence="1">The sequence shown here is derived from an EMBL/GenBank/DDBJ whole genome shotgun (WGS) entry which is preliminary data.</text>
</comment>
<protein>
    <submittedName>
        <fullName evidence="1">Uncharacterized protein</fullName>
    </submittedName>
</protein>
<evidence type="ECO:0000313" key="2">
    <source>
        <dbReference type="Proteomes" id="UP001283341"/>
    </source>
</evidence>
<gene>
    <name evidence="1" type="ORF">B0H66DRAFT_569619</name>
</gene>
<dbReference type="AlphaFoldDB" id="A0AAE0HUG6"/>
<accession>A0AAE0HUG6</accession>
<dbReference type="EMBL" id="JAUEDM010000008">
    <property type="protein sequence ID" value="KAK3313125.1"/>
    <property type="molecule type" value="Genomic_DNA"/>
</dbReference>
<name>A0AAE0HUG6_9PEZI</name>
<evidence type="ECO:0000313" key="1">
    <source>
        <dbReference type="EMBL" id="KAK3313125.1"/>
    </source>
</evidence>
<organism evidence="1 2">
    <name type="scientific">Apodospora peruviana</name>
    <dbReference type="NCBI Taxonomy" id="516989"/>
    <lineage>
        <taxon>Eukaryota</taxon>
        <taxon>Fungi</taxon>
        <taxon>Dikarya</taxon>
        <taxon>Ascomycota</taxon>
        <taxon>Pezizomycotina</taxon>
        <taxon>Sordariomycetes</taxon>
        <taxon>Sordariomycetidae</taxon>
        <taxon>Sordariales</taxon>
        <taxon>Lasiosphaeriaceae</taxon>
        <taxon>Apodospora</taxon>
    </lineage>
</organism>
<reference evidence="1" key="1">
    <citation type="journal article" date="2023" name="Mol. Phylogenet. Evol.">
        <title>Genome-scale phylogeny and comparative genomics of the fungal order Sordariales.</title>
        <authorList>
            <person name="Hensen N."/>
            <person name="Bonometti L."/>
            <person name="Westerberg I."/>
            <person name="Brannstrom I.O."/>
            <person name="Guillou S."/>
            <person name="Cros-Aarteil S."/>
            <person name="Calhoun S."/>
            <person name="Haridas S."/>
            <person name="Kuo A."/>
            <person name="Mondo S."/>
            <person name="Pangilinan J."/>
            <person name="Riley R."/>
            <person name="LaButti K."/>
            <person name="Andreopoulos B."/>
            <person name="Lipzen A."/>
            <person name="Chen C."/>
            <person name="Yan M."/>
            <person name="Daum C."/>
            <person name="Ng V."/>
            <person name="Clum A."/>
            <person name="Steindorff A."/>
            <person name="Ohm R.A."/>
            <person name="Martin F."/>
            <person name="Silar P."/>
            <person name="Natvig D.O."/>
            <person name="Lalanne C."/>
            <person name="Gautier V."/>
            <person name="Ament-Velasquez S.L."/>
            <person name="Kruys A."/>
            <person name="Hutchinson M.I."/>
            <person name="Powell A.J."/>
            <person name="Barry K."/>
            <person name="Miller A.N."/>
            <person name="Grigoriev I.V."/>
            <person name="Debuchy R."/>
            <person name="Gladieux P."/>
            <person name="Hiltunen Thoren M."/>
            <person name="Johannesson H."/>
        </authorList>
    </citation>
    <scope>NUCLEOTIDE SEQUENCE</scope>
    <source>
        <strain evidence="1">CBS 118394</strain>
    </source>
</reference>
<keyword evidence="2" id="KW-1185">Reference proteome</keyword>